<accession>A0A485B8Q3</accession>
<dbReference type="SUPFAM" id="SSF53850">
    <property type="entry name" value="Periplasmic binding protein-like II"/>
    <property type="match status" value="1"/>
</dbReference>
<keyword evidence="4" id="KW-0804">Transcription</keyword>
<keyword evidence="2" id="KW-0805">Transcription regulation</keyword>
<dbReference type="FunFam" id="1.10.10.10:FF:000001">
    <property type="entry name" value="LysR family transcriptional regulator"/>
    <property type="match status" value="1"/>
</dbReference>
<dbReference type="EMBL" id="CAADJD010000018">
    <property type="protein sequence ID" value="VFS65119.1"/>
    <property type="molecule type" value="Genomic_DNA"/>
</dbReference>
<feature type="domain" description="HTH lysR-type" evidence="5">
    <location>
        <begin position="1"/>
        <end position="58"/>
    </location>
</feature>
<dbReference type="Pfam" id="PF00126">
    <property type="entry name" value="HTH_1"/>
    <property type="match status" value="1"/>
</dbReference>
<evidence type="ECO:0000256" key="2">
    <source>
        <dbReference type="ARBA" id="ARBA00023015"/>
    </source>
</evidence>
<dbReference type="Proteomes" id="UP000401081">
    <property type="component" value="Unassembled WGS sequence"/>
</dbReference>
<sequence length="295" mass="32748">MNSTALNLFKTVAETGSISAAARQLHCVSSNVTTRLKQLESSLDVSLFIREKNRLHITPEGELLLRYANKIMALLEEAQLSMQGTKAAGPLRIGAMETTAAIRLPPLLARFHREMPAVELNLKTAPTELLMQQVNNNELDIAFVADNPRLHDENSSLQSQILCQETLVLVTAAEHPAVTQGTDLQVTKPLVFVKGCNYRSRLEQWLESLGVEHSTPLEFGSFQAILGCVSAGMGIALLPERVVRQYEDNFSIRSHAISPQIGNVNTMVVWRKNREISPVINCFISFMTAERARRT</sequence>
<dbReference type="SUPFAM" id="SSF46785">
    <property type="entry name" value="Winged helix' DNA-binding domain"/>
    <property type="match status" value="1"/>
</dbReference>
<name>A0A485B8Q3_KLUCR</name>
<proteinExistence type="inferred from homology"/>
<dbReference type="PANTHER" id="PTHR30126">
    <property type="entry name" value="HTH-TYPE TRANSCRIPTIONAL REGULATOR"/>
    <property type="match status" value="1"/>
</dbReference>
<evidence type="ECO:0000259" key="5">
    <source>
        <dbReference type="PROSITE" id="PS50931"/>
    </source>
</evidence>
<evidence type="ECO:0000313" key="7">
    <source>
        <dbReference type="Proteomes" id="UP000401081"/>
    </source>
</evidence>
<comment type="similarity">
    <text evidence="1">Belongs to the LysR transcriptional regulatory family.</text>
</comment>
<gene>
    <name evidence="6" type="primary">gltR_1</name>
    <name evidence="6" type="ORF">NCTC12993_03454</name>
</gene>
<protein>
    <submittedName>
        <fullName evidence="6">HTH-type transcriptional regulator gltR</fullName>
    </submittedName>
</protein>
<keyword evidence="7" id="KW-1185">Reference proteome</keyword>
<evidence type="ECO:0000256" key="3">
    <source>
        <dbReference type="ARBA" id="ARBA00023125"/>
    </source>
</evidence>
<dbReference type="PROSITE" id="PS50931">
    <property type="entry name" value="HTH_LYSR"/>
    <property type="match status" value="1"/>
</dbReference>
<dbReference type="Gene3D" id="1.10.10.10">
    <property type="entry name" value="Winged helix-like DNA-binding domain superfamily/Winged helix DNA-binding domain"/>
    <property type="match status" value="1"/>
</dbReference>
<dbReference type="RefSeq" id="WP_061284080.1">
    <property type="nucleotide sequence ID" value="NZ_BCTM01000023.1"/>
</dbReference>
<dbReference type="InterPro" id="IPR036390">
    <property type="entry name" value="WH_DNA-bd_sf"/>
</dbReference>
<dbReference type="InterPro" id="IPR000847">
    <property type="entry name" value="LysR_HTH_N"/>
</dbReference>
<dbReference type="GO" id="GO:0000976">
    <property type="term" value="F:transcription cis-regulatory region binding"/>
    <property type="evidence" value="ECO:0007669"/>
    <property type="project" value="TreeGrafter"/>
</dbReference>
<keyword evidence="3" id="KW-0238">DNA-binding</keyword>
<dbReference type="AlphaFoldDB" id="A0A485B8Q3"/>
<dbReference type="Gene3D" id="3.40.190.290">
    <property type="match status" value="1"/>
</dbReference>
<dbReference type="Pfam" id="PF03466">
    <property type="entry name" value="LysR_substrate"/>
    <property type="match status" value="1"/>
</dbReference>
<dbReference type="GO" id="GO:0003700">
    <property type="term" value="F:DNA-binding transcription factor activity"/>
    <property type="evidence" value="ECO:0007669"/>
    <property type="project" value="InterPro"/>
</dbReference>
<dbReference type="CDD" id="cd08442">
    <property type="entry name" value="PBP2_YofA_SoxR_like"/>
    <property type="match status" value="1"/>
</dbReference>
<dbReference type="InterPro" id="IPR036388">
    <property type="entry name" value="WH-like_DNA-bd_sf"/>
</dbReference>
<dbReference type="InterPro" id="IPR005119">
    <property type="entry name" value="LysR_subst-bd"/>
</dbReference>
<evidence type="ECO:0000256" key="1">
    <source>
        <dbReference type="ARBA" id="ARBA00009437"/>
    </source>
</evidence>
<reference evidence="6 7" key="1">
    <citation type="submission" date="2019-03" db="EMBL/GenBank/DDBJ databases">
        <authorList>
            <consortium name="Pathogen Informatics"/>
        </authorList>
    </citation>
    <scope>NUCLEOTIDE SEQUENCE [LARGE SCALE GENOMIC DNA]</scope>
    <source>
        <strain evidence="6 7">NCTC12993</strain>
    </source>
</reference>
<evidence type="ECO:0000256" key="4">
    <source>
        <dbReference type="ARBA" id="ARBA00023163"/>
    </source>
</evidence>
<evidence type="ECO:0000313" key="6">
    <source>
        <dbReference type="EMBL" id="VFS65119.1"/>
    </source>
</evidence>
<organism evidence="6 7">
    <name type="scientific">Kluyvera cryocrescens</name>
    <name type="common">Kluyvera citrophila</name>
    <dbReference type="NCBI Taxonomy" id="580"/>
    <lineage>
        <taxon>Bacteria</taxon>
        <taxon>Pseudomonadati</taxon>
        <taxon>Pseudomonadota</taxon>
        <taxon>Gammaproteobacteria</taxon>
        <taxon>Enterobacterales</taxon>
        <taxon>Enterobacteriaceae</taxon>
        <taxon>Kluyvera</taxon>
    </lineage>
</organism>
<dbReference type="PANTHER" id="PTHR30126:SF40">
    <property type="entry name" value="HTH-TYPE TRANSCRIPTIONAL REGULATOR GLTR"/>
    <property type="match status" value="1"/>
</dbReference>